<organism evidence="2 3">
    <name type="scientific">Mesobacillus selenatarsenatis (strain DSM 18680 / JCM 14380 / FERM P-15431 / SF-1)</name>
    <dbReference type="NCBI Taxonomy" id="1321606"/>
    <lineage>
        <taxon>Bacteria</taxon>
        <taxon>Bacillati</taxon>
        <taxon>Bacillota</taxon>
        <taxon>Bacilli</taxon>
        <taxon>Bacillales</taxon>
        <taxon>Bacillaceae</taxon>
        <taxon>Mesobacillus</taxon>
    </lineage>
</organism>
<proteinExistence type="predicted"/>
<evidence type="ECO:0000313" key="2">
    <source>
        <dbReference type="EMBL" id="GAM13509.1"/>
    </source>
</evidence>
<gene>
    <name evidence="2" type="ORF">SAMD00020551_1654</name>
</gene>
<accession>A0A0A8X2N2</accession>
<evidence type="ECO:0000256" key="1">
    <source>
        <dbReference type="SAM" id="MobiDB-lite"/>
    </source>
</evidence>
<dbReference type="EMBL" id="BASE01000035">
    <property type="protein sequence ID" value="GAM13509.1"/>
    <property type="molecule type" value="Genomic_DNA"/>
</dbReference>
<dbReference type="AlphaFoldDB" id="A0A0A8X2N2"/>
<sequence length="169" mass="18871">MSFSLNKLFITAGLAVLLITGCNSDEAEQGAKELEEETKNAAQATEEKSKEVVDKVKEEAPGIIQNMKVTYKESEQEVKDNTLQAGDQATVQKDAYLALTPEAYDELYQLIEINDVEGVDKIVQDNKVKEIKQGSEAEILEREIRRTKVKMKDSGEEGYLPTTMLEPVK</sequence>
<name>A0A0A8X2N2_MESS1</name>
<protein>
    <recommendedName>
        <fullName evidence="4">Lipoprotein</fullName>
    </recommendedName>
</protein>
<comment type="caution">
    <text evidence="2">The sequence shown here is derived from an EMBL/GenBank/DDBJ whole genome shotgun (WGS) entry which is preliminary data.</text>
</comment>
<reference evidence="2 3" key="1">
    <citation type="submission" date="2013-06" db="EMBL/GenBank/DDBJ databases">
        <title>Whole genome shotgun sequence of Bacillus selenatarsenatis SF-1.</title>
        <authorList>
            <person name="Kuroda M."/>
            <person name="Sei K."/>
            <person name="Yamashita M."/>
            <person name="Ike M."/>
        </authorList>
    </citation>
    <scope>NUCLEOTIDE SEQUENCE [LARGE SCALE GENOMIC DNA]</scope>
    <source>
        <strain evidence="2 3">SF-1</strain>
    </source>
</reference>
<dbReference type="OrthoDB" id="2877146at2"/>
<dbReference type="RefSeq" id="WP_041965344.1">
    <property type="nucleotide sequence ID" value="NZ_BASE01000035.1"/>
</dbReference>
<feature type="region of interest" description="Disordered" evidence="1">
    <location>
        <begin position="28"/>
        <end position="53"/>
    </location>
</feature>
<feature type="compositionally biased region" description="Basic and acidic residues" evidence="1">
    <location>
        <begin position="29"/>
        <end position="53"/>
    </location>
</feature>
<evidence type="ECO:0000313" key="3">
    <source>
        <dbReference type="Proteomes" id="UP000031014"/>
    </source>
</evidence>
<dbReference type="PROSITE" id="PS51257">
    <property type="entry name" value="PROKAR_LIPOPROTEIN"/>
    <property type="match status" value="1"/>
</dbReference>
<keyword evidence="3" id="KW-1185">Reference proteome</keyword>
<dbReference type="Proteomes" id="UP000031014">
    <property type="component" value="Unassembled WGS sequence"/>
</dbReference>
<evidence type="ECO:0008006" key="4">
    <source>
        <dbReference type="Google" id="ProtNLM"/>
    </source>
</evidence>